<keyword evidence="5 14" id="KW-0808">Transferase</keyword>
<evidence type="ECO:0000256" key="5">
    <source>
        <dbReference type="ARBA" id="ARBA00022679"/>
    </source>
</evidence>
<dbReference type="GO" id="GO:0006325">
    <property type="term" value="P:chromatin organization"/>
    <property type="evidence" value="ECO:0007669"/>
    <property type="project" value="UniProtKB-KW"/>
</dbReference>
<comment type="pathway">
    <text evidence="3 14">Protein modification; protein ubiquitination.</text>
</comment>
<sequence>MSGKRSHPESSSGPPTKKHSSYSDAVGSVSSCDEMNTKLLRFQNRKLAERIEVRRRTEAELRTRIEQLETRLTTDDDVLMIVNRYWNQLDEDVRVLLQRFDADTAIAREAESESTISFLNQLATWDKEEMNAKLQQRVGFSKRAIGKLLQAFDGVLQRYENLTALLSDKASKDLEDASTASAASKSEPEAEVKAENEEVKSEPTEGEVKQEADDVIKTEPTETESEKKGTNNTALLAKISTLTKELTVLQTENRSLHEQATQLHEKHHATTLKFAKLQEKVDRYETEVAELNNKCEDLQYDSETAKQKTHTLELRLAHSEEELRKRMQMGDVDDGDTSAGSGGSREGVNRRKTLPESVILETTEYKCLKSQYSVLFNEAQQIKAYLDEARSLLQTTKTVHLRHIEQMESDELQCQKRLRTEIIQLEDTLAQVRKEYEMSRIELEQTLAANEQTGPINREMRNLISSLQNHNRQLKAELQRYKRKFKDSQVELSKLRLTDRDSPKPESKGEGSTPSSCTDSKPAKEIPTQELTGKKHEVDEFVDKEKGKGKADKDIVSNMKQQLKKAIDSQKEMKLLLDMYKSAPKEQKDKVQLMTAEKKARQEIDELKEHIKSMKESEKKEKRKLADGDALKKIKKYEEQMCELKKELAHHKTEEEELLKEMELTGQAYEEKQEQNIRLVQQLKEKDDANFKLMSERIKSAQVHKLLKEEKDAYTEQVTMLQHQVEAQNNVVRKLEEKERILQSVMSNSEKELGLRTQSMESFKRKAMESSQTAADLKLHLEKYHSQLKEAQTAVADKTTALDQQSFKYRRIAEELASVKRKYERSQKIEQMGNTDEVLLEEIREYKEQLTCPSCKVKKKDAVLTKCFHVFCLECLKTRYETRQRKCPKCNAAFGANDYHRIYIS</sequence>
<evidence type="ECO:0000256" key="10">
    <source>
        <dbReference type="ARBA" id="ARBA00022853"/>
    </source>
</evidence>
<dbReference type="InterPro" id="IPR013956">
    <property type="entry name" value="E3_ubiquit_lig_Bre1"/>
</dbReference>
<dbReference type="GO" id="GO:0016567">
    <property type="term" value="P:protein ubiquitination"/>
    <property type="evidence" value="ECO:0007669"/>
    <property type="project" value="UniProtKB-UniRule"/>
</dbReference>
<keyword evidence="9 14" id="KW-0862">Zinc</keyword>
<evidence type="ECO:0000256" key="14">
    <source>
        <dbReference type="RuleBase" id="RU365038"/>
    </source>
</evidence>
<dbReference type="Gene3D" id="3.30.40.10">
    <property type="entry name" value="Zinc/RING finger domain, C3HC4 (zinc finger)"/>
    <property type="match status" value="1"/>
</dbReference>
<dbReference type="SMART" id="SM00184">
    <property type="entry name" value="RING"/>
    <property type="match status" value="1"/>
</dbReference>
<dbReference type="InterPro" id="IPR018957">
    <property type="entry name" value="Znf_C3HC4_RING-type"/>
</dbReference>
<dbReference type="GO" id="GO:0005634">
    <property type="term" value="C:nucleus"/>
    <property type="evidence" value="ECO:0007669"/>
    <property type="project" value="UniProtKB-SubCell"/>
</dbReference>
<feature type="domain" description="RING-type" evidence="17">
    <location>
        <begin position="852"/>
        <end position="891"/>
    </location>
</feature>
<dbReference type="PROSITE" id="PS50089">
    <property type="entry name" value="ZF_RING_2"/>
    <property type="match status" value="1"/>
</dbReference>
<evidence type="ECO:0000256" key="1">
    <source>
        <dbReference type="ARBA" id="ARBA00000900"/>
    </source>
</evidence>
<evidence type="ECO:0000259" key="17">
    <source>
        <dbReference type="PROSITE" id="PS50089"/>
    </source>
</evidence>
<dbReference type="SUPFAM" id="SSF57850">
    <property type="entry name" value="RING/U-box"/>
    <property type="match status" value="1"/>
</dbReference>
<evidence type="ECO:0000256" key="8">
    <source>
        <dbReference type="ARBA" id="ARBA00022786"/>
    </source>
</evidence>
<keyword evidence="6 14" id="KW-0479">Metal-binding</keyword>
<dbReference type="InterPro" id="IPR058642">
    <property type="entry name" value="BRE1A/B-like_dom"/>
</dbReference>
<dbReference type="InterPro" id="IPR013083">
    <property type="entry name" value="Znf_RING/FYVE/PHD"/>
</dbReference>
<organism evidence="18 19">
    <name type="scientific">Bugula neritina</name>
    <name type="common">Brown bryozoan</name>
    <name type="synonym">Sertularia neritina</name>
    <dbReference type="NCBI Taxonomy" id="10212"/>
    <lineage>
        <taxon>Eukaryota</taxon>
        <taxon>Metazoa</taxon>
        <taxon>Spiralia</taxon>
        <taxon>Lophotrochozoa</taxon>
        <taxon>Bryozoa</taxon>
        <taxon>Gymnolaemata</taxon>
        <taxon>Cheilostomatida</taxon>
        <taxon>Flustrina</taxon>
        <taxon>Buguloidea</taxon>
        <taxon>Bugulidae</taxon>
        <taxon>Bugula</taxon>
    </lineage>
</organism>
<accession>A0A7J7J3L4</accession>
<evidence type="ECO:0000256" key="12">
    <source>
        <dbReference type="ARBA" id="ARBA00023242"/>
    </source>
</evidence>
<evidence type="ECO:0000313" key="19">
    <source>
        <dbReference type="Proteomes" id="UP000593567"/>
    </source>
</evidence>
<feature type="coiled-coil region" evidence="15">
    <location>
        <begin position="239"/>
        <end position="308"/>
    </location>
</feature>
<evidence type="ECO:0000256" key="2">
    <source>
        <dbReference type="ARBA" id="ARBA00004123"/>
    </source>
</evidence>
<keyword evidence="8 14" id="KW-0833">Ubl conjugation pathway</keyword>
<dbReference type="Pfam" id="PF26052">
    <property type="entry name" value="BRE1B"/>
    <property type="match status" value="1"/>
</dbReference>
<evidence type="ECO:0000256" key="11">
    <source>
        <dbReference type="ARBA" id="ARBA00023054"/>
    </source>
</evidence>
<keyword evidence="7 13" id="KW-0863">Zinc-finger</keyword>
<evidence type="ECO:0000256" key="16">
    <source>
        <dbReference type="SAM" id="MobiDB-lite"/>
    </source>
</evidence>
<dbReference type="InterPro" id="IPR001841">
    <property type="entry name" value="Znf_RING"/>
</dbReference>
<dbReference type="UniPathway" id="UPA00143"/>
<feature type="coiled-coil region" evidence="15">
    <location>
        <begin position="590"/>
        <end position="794"/>
    </location>
</feature>
<dbReference type="InterPro" id="IPR017907">
    <property type="entry name" value="Znf_RING_CS"/>
</dbReference>
<keyword evidence="12 14" id="KW-0539">Nucleus</keyword>
<dbReference type="OrthoDB" id="10266039at2759"/>
<evidence type="ECO:0000256" key="6">
    <source>
        <dbReference type="ARBA" id="ARBA00022723"/>
    </source>
</evidence>
<evidence type="ECO:0000256" key="15">
    <source>
        <dbReference type="SAM" id="Coils"/>
    </source>
</evidence>
<dbReference type="GO" id="GO:0061630">
    <property type="term" value="F:ubiquitin protein ligase activity"/>
    <property type="evidence" value="ECO:0007669"/>
    <property type="project" value="UniProtKB-EC"/>
</dbReference>
<feature type="region of interest" description="Disordered" evidence="16">
    <location>
        <begin position="1"/>
        <end position="29"/>
    </location>
</feature>
<dbReference type="Proteomes" id="UP000593567">
    <property type="component" value="Unassembled WGS sequence"/>
</dbReference>
<evidence type="ECO:0000256" key="3">
    <source>
        <dbReference type="ARBA" id="ARBA00004906"/>
    </source>
</evidence>
<feature type="compositionally biased region" description="Polar residues" evidence="16">
    <location>
        <begin position="510"/>
        <end position="519"/>
    </location>
</feature>
<keyword evidence="10 14" id="KW-0156">Chromatin regulator</keyword>
<dbReference type="AlphaFoldDB" id="A0A7J7J3L4"/>
<evidence type="ECO:0000313" key="18">
    <source>
        <dbReference type="EMBL" id="KAF6020241.1"/>
    </source>
</evidence>
<keyword evidence="11 14" id="KW-0175">Coiled coil</keyword>
<evidence type="ECO:0000256" key="13">
    <source>
        <dbReference type="PROSITE-ProRule" id="PRU00175"/>
    </source>
</evidence>
<comment type="catalytic activity">
    <reaction evidence="1 14">
        <text>S-ubiquitinyl-[E2 ubiquitin-conjugating enzyme]-L-cysteine + [acceptor protein]-L-lysine = [E2 ubiquitin-conjugating enzyme]-L-cysteine + N(6)-ubiquitinyl-[acceptor protein]-L-lysine.</text>
        <dbReference type="EC" id="2.3.2.27"/>
    </reaction>
</comment>
<name>A0A7J7J3L4_BUGNE</name>
<keyword evidence="19" id="KW-1185">Reference proteome</keyword>
<dbReference type="Pfam" id="PF26095">
    <property type="entry name" value="CC_Bre1"/>
    <property type="match status" value="1"/>
</dbReference>
<dbReference type="GO" id="GO:0008270">
    <property type="term" value="F:zinc ion binding"/>
    <property type="evidence" value="ECO:0007669"/>
    <property type="project" value="UniProtKB-KW"/>
</dbReference>
<dbReference type="GO" id="GO:0033503">
    <property type="term" value="C:HULC complex"/>
    <property type="evidence" value="ECO:0007669"/>
    <property type="project" value="TreeGrafter"/>
</dbReference>
<dbReference type="EC" id="2.3.2.27" evidence="14"/>
<dbReference type="PROSITE" id="PS00518">
    <property type="entry name" value="ZF_RING_1"/>
    <property type="match status" value="1"/>
</dbReference>
<dbReference type="FunFam" id="3.30.40.10:FF:000040">
    <property type="entry name" value="E3 ubiquitin protein ligase"/>
    <property type="match status" value="1"/>
</dbReference>
<dbReference type="PANTHER" id="PTHR23163:SF0">
    <property type="entry name" value="E3 UBIQUITIN-PROTEIN LIGASE BRE1"/>
    <property type="match status" value="1"/>
</dbReference>
<feature type="region of interest" description="Disordered" evidence="16">
    <location>
        <begin position="492"/>
        <end position="536"/>
    </location>
</feature>
<protein>
    <recommendedName>
        <fullName evidence="14">E3 ubiquitin protein ligase</fullName>
        <ecNumber evidence="14">2.3.2.27</ecNumber>
    </recommendedName>
</protein>
<dbReference type="EMBL" id="VXIV02003184">
    <property type="protein sequence ID" value="KAF6020241.1"/>
    <property type="molecule type" value="Genomic_DNA"/>
</dbReference>
<dbReference type="Pfam" id="PF00097">
    <property type="entry name" value="zf-C3HC4"/>
    <property type="match status" value="1"/>
</dbReference>
<dbReference type="InterPro" id="IPR058643">
    <property type="entry name" value="BRE1-like_CC"/>
</dbReference>
<feature type="region of interest" description="Disordered" evidence="16">
    <location>
        <begin position="176"/>
        <end position="231"/>
    </location>
</feature>
<gene>
    <name evidence="18" type="ORF">EB796_021423</name>
</gene>
<dbReference type="PANTHER" id="PTHR23163">
    <property type="entry name" value="RING FINGER PROTEIN-RELATED"/>
    <property type="match status" value="1"/>
</dbReference>
<feature type="compositionally biased region" description="Basic and acidic residues" evidence="16">
    <location>
        <begin position="492"/>
        <end position="509"/>
    </location>
</feature>
<comment type="similarity">
    <text evidence="4 14">Belongs to the BRE1 family.</text>
</comment>
<reference evidence="18" key="1">
    <citation type="submission" date="2020-06" db="EMBL/GenBank/DDBJ databases">
        <title>Draft genome of Bugula neritina, a colonial animal packing powerful symbionts and potential medicines.</title>
        <authorList>
            <person name="Rayko M."/>
        </authorList>
    </citation>
    <scope>NUCLEOTIDE SEQUENCE [LARGE SCALE GENOMIC DNA]</scope>
    <source>
        <strain evidence="18">Kwan_BN1</strain>
    </source>
</reference>
<comment type="caution">
    <text evidence="18">The sequence shown here is derived from an EMBL/GenBank/DDBJ whole genome shotgun (WGS) entry which is preliminary data.</text>
</comment>
<comment type="subcellular location">
    <subcellularLocation>
        <location evidence="2 14">Nucleus</location>
    </subcellularLocation>
</comment>
<evidence type="ECO:0000256" key="9">
    <source>
        <dbReference type="ARBA" id="ARBA00022833"/>
    </source>
</evidence>
<feature type="compositionally biased region" description="Basic and acidic residues" evidence="16">
    <location>
        <begin position="186"/>
        <end position="229"/>
    </location>
</feature>
<evidence type="ECO:0000256" key="4">
    <source>
        <dbReference type="ARBA" id="ARBA00005555"/>
    </source>
</evidence>
<proteinExistence type="inferred from homology"/>
<evidence type="ECO:0000256" key="7">
    <source>
        <dbReference type="ARBA" id="ARBA00022771"/>
    </source>
</evidence>
<feature type="region of interest" description="Disordered" evidence="16">
    <location>
        <begin position="320"/>
        <end position="351"/>
    </location>
</feature>